<dbReference type="PANTHER" id="PTHR33376:SF15">
    <property type="entry name" value="BLL6794 PROTEIN"/>
    <property type="match status" value="1"/>
</dbReference>
<dbReference type="Proteomes" id="UP000443843">
    <property type="component" value="Unassembled WGS sequence"/>
</dbReference>
<comment type="subcellular location">
    <subcellularLocation>
        <location evidence="1">Periplasm</location>
    </subcellularLocation>
</comment>
<dbReference type="Pfam" id="PF03480">
    <property type="entry name" value="DctP"/>
    <property type="match status" value="1"/>
</dbReference>
<dbReference type="GO" id="GO:0055085">
    <property type="term" value="P:transmembrane transport"/>
    <property type="evidence" value="ECO:0007669"/>
    <property type="project" value="InterPro"/>
</dbReference>
<organism evidence="5 6">
    <name type="scientific">Pseudooceanicola pacificus</name>
    <dbReference type="NCBI Taxonomy" id="2676438"/>
    <lineage>
        <taxon>Bacteria</taxon>
        <taxon>Pseudomonadati</taxon>
        <taxon>Pseudomonadota</taxon>
        <taxon>Alphaproteobacteria</taxon>
        <taxon>Rhodobacterales</taxon>
        <taxon>Paracoccaceae</taxon>
        <taxon>Pseudooceanicola</taxon>
    </lineage>
</organism>
<dbReference type="EMBL" id="WNXQ01000008">
    <property type="protein sequence ID" value="MWB79063.1"/>
    <property type="molecule type" value="Genomic_DNA"/>
</dbReference>
<dbReference type="InterPro" id="IPR038404">
    <property type="entry name" value="TRAP_DctP_sf"/>
</dbReference>
<feature type="chain" id="PRO_5032796341" description="TRAP-type C4-dicarboxylate transport system, substrate-binding protein" evidence="4">
    <location>
        <begin position="23"/>
        <end position="339"/>
    </location>
</feature>
<dbReference type="InterPro" id="IPR018389">
    <property type="entry name" value="DctP_fam"/>
</dbReference>
<evidence type="ECO:0000256" key="4">
    <source>
        <dbReference type="SAM" id="SignalP"/>
    </source>
</evidence>
<dbReference type="AlphaFoldDB" id="A0A844WCH2"/>
<name>A0A844WCH2_9RHOB</name>
<gene>
    <name evidence="5" type="ORF">GLS40_13570</name>
</gene>
<evidence type="ECO:0000313" key="5">
    <source>
        <dbReference type="EMBL" id="MWB79063.1"/>
    </source>
</evidence>
<keyword evidence="6" id="KW-1185">Reference proteome</keyword>
<keyword evidence="3" id="KW-0574">Periplasm</keyword>
<evidence type="ECO:0000256" key="2">
    <source>
        <dbReference type="ARBA" id="ARBA00022729"/>
    </source>
</evidence>
<evidence type="ECO:0000256" key="3">
    <source>
        <dbReference type="ARBA" id="ARBA00022764"/>
    </source>
</evidence>
<reference evidence="5 6" key="1">
    <citation type="submission" date="2019-11" db="EMBL/GenBank/DDBJ databases">
        <title>Pseudooceanicola pacifica sp. nov., isolated from deep-sea sediment of the Pacific Ocean.</title>
        <authorList>
            <person name="Lyu L."/>
        </authorList>
    </citation>
    <scope>NUCLEOTIDE SEQUENCE [LARGE SCALE GENOMIC DNA]</scope>
    <source>
        <strain evidence="5 6">216_PA32_1</strain>
    </source>
</reference>
<proteinExistence type="predicted"/>
<dbReference type="NCBIfam" id="NF037995">
    <property type="entry name" value="TRAP_S1"/>
    <property type="match status" value="1"/>
</dbReference>
<dbReference type="PANTHER" id="PTHR33376">
    <property type="match status" value="1"/>
</dbReference>
<feature type="signal peptide" evidence="4">
    <location>
        <begin position="1"/>
        <end position="22"/>
    </location>
</feature>
<evidence type="ECO:0008006" key="7">
    <source>
        <dbReference type="Google" id="ProtNLM"/>
    </source>
</evidence>
<evidence type="ECO:0000256" key="1">
    <source>
        <dbReference type="ARBA" id="ARBA00004418"/>
    </source>
</evidence>
<dbReference type="GO" id="GO:0042597">
    <property type="term" value="C:periplasmic space"/>
    <property type="evidence" value="ECO:0007669"/>
    <property type="project" value="UniProtKB-SubCell"/>
</dbReference>
<accession>A0A844WCH2</accession>
<evidence type="ECO:0000313" key="6">
    <source>
        <dbReference type="Proteomes" id="UP000443843"/>
    </source>
</evidence>
<dbReference type="Gene3D" id="3.40.190.170">
    <property type="entry name" value="Bacterial extracellular solute-binding protein, family 7"/>
    <property type="match status" value="1"/>
</dbReference>
<comment type="caution">
    <text evidence="5">The sequence shown here is derived from an EMBL/GenBank/DDBJ whole genome shotgun (WGS) entry which is preliminary data.</text>
</comment>
<sequence>MFMKKTATAMALVLAGGLAASAETTLVFNRYLPDQNEIMRAGVLPWAKAVEEASNGGVVIDFTASSLAPPPVQLDMIRSGIADVAINLSSFTAKQWLAPLIGELPLQFDAASSEAFSVALWRTYDRFFREAEKLDGVHVVALWALTGNHVWNNKRSMEKLADAKGLKIRVNPNGAAVTDAMGAVVVSRPAIESFEIITRGVVDGTVLPITSVQGLRLLEELKYGTLFADGLYRSTVSIIVNDTVWNAMPEADRMAIEKVSGEHLARLAGSNFDAAEAEVRALLEPSGIAVTEMPADEIETLAEAVAGETDAWAARVKDLGLDPDEVLAYFRQQLADAGN</sequence>
<protein>
    <recommendedName>
        <fullName evidence="7">TRAP-type C4-dicarboxylate transport system, substrate-binding protein</fullName>
    </recommendedName>
</protein>
<keyword evidence="2 4" id="KW-0732">Signal</keyword>